<dbReference type="SUPFAM" id="SSF52058">
    <property type="entry name" value="L domain-like"/>
    <property type="match status" value="1"/>
</dbReference>
<dbReference type="InterPro" id="IPR003591">
    <property type="entry name" value="Leu-rich_rpt_typical-subtyp"/>
</dbReference>
<sequence>SLGAALTTLASEISRLSGLMTLILSDNALTSLPESIGELKRLKVLEAERNALTSVPSSLSDCACLEILRLGHNKLTSVKALAACNELVTLVLDDNELTTLDDLDVASKSRLVTLSAKKNAIERVPGNLGKCALLAELCLGDNAIENLPKSLGELKEKKVRALEFEGNPLRDPKIK</sequence>
<reference evidence="4 5" key="1">
    <citation type="journal article" date="2009" name="Science">
        <title>Green evolution and dynamic adaptations revealed by genomes of the marine picoeukaryotes Micromonas.</title>
        <authorList>
            <person name="Worden A.Z."/>
            <person name="Lee J.H."/>
            <person name="Mock T."/>
            <person name="Rouze P."/>
            <person name="Simmons M.P."/>
            <person name="Aerts A.L."/>
            <person name="Allen A.E."/>
            <person name="Cuvelier M.L."/>
            <person name="Derelle E."/>
            <person name="Everett M.V."/>
            <person name="Foulon E."/>
            <person name="Grimwood J."/>
            <person name="Gundlach H."/>
            <person name="Henrissat B."/>
            <person name="Napoli C."/>
            <person name="McDonald S.M."/>
            <person name="Parker M.S."/>
            <person name="Rombauts S."/>
            <person name="Salamov A."/>
            <person name="Von Dassow P."/>
            <person name="Badger J.H."/>
            <person name="Coutinho P.M."/>
            <person name="Demir E."/>
            <person name="Dubchak I."/>
            <person name="Gentemann C."/>
            <person name="Eikrem W."/>
            <person name="Gready J.E."/>
            <person name="John U."/>
            <person name="Lanier W."/>
            <person name="Lindquist E.A."/>
            <person name="Lucas S."/>
            <person name="Mayer K.F."/>
            <person name="Moreau H."/>
            <person name="Not F."/>
            <person name="Otillar R."/>
            <person name="Panaud O."/>
            <person name="Pangilinan J."/>
            <person name="Paulsen I."/>
            <person name="Piegu B."/>
            <person name="Poliakov A."/>
            <person name="Robbens S."/>
            <person name="Schmutz J."/>
            <person name="Toulza E."/>
            <person name="Wyss T."/>
            <person name="Zelensky A."/>
            <person name="Zhou K."/>
            <person name="Armbrust E.V."/>
            <person name="Bhattacharya D."/>
            <person name="Goodenough U.W."/>
            <person name="Van de Peer Y."/>
            <person name="Grigoriev I.V."/>
        </authorList>
    </citation>
    <scope>NUCLEOTIDE SEQUENCE [LARGE SCALE GENOMIC DNA]</scope>
    <source>
        <strain evidence="4 5">CCMP1545</strain>
    </source>
</reference>
<feature type="non-terminal residue" evidence="4">
    <location>
        <position position="1"/>
    </location>
</feature>
<dbReference type="PROSITE" id="PS51450">
    <property type="entry name" value="LRR"/>
    <property type="match status" value="1"/>
</dbReference>
<dbReference type="STRING" id="564608.C1MUB5"/>
<dbReference type="InterPro" id="IPR001611">
    <property type="entry name" value="Leu-rich_rpt"/>
</dbReference>
<accession>C1MUB5</accession>
<dbReference type="Pfam" id="PF13855">
    <property type="entry name" value="LRR_8"/>
    <property type="match status" value="1"/>
</dbReference>
<dbReference type="InterPro" id="IPR050216">
    <property type="entry name" value="LRR_domain-containing"/>
</dbReference>
<dbReference type="InterPro" id="IPR032675">
    <property type="entry name" value="LRR_dom_sf"/>
</dbReference>
<keyword evidence="2" id="KW-0433">Leucine-rich repeat</keyword>
<gene>
    <name evidence="4" type="ORF">MICPUCDRAFT_17947</name>
</gene>
<dbReference type="eggNOG" id="KOG0472">
    <property type="taxonomic scope" value="Eukaryota"/>
</dbReference>
<dbReference type="GeneID" id="9684908"/>
<dbReference type="GO" id="GO:0005930">
    <property type="term" value="C:axoneme"/>
    <property type="evidence" value="ECO:0007669"/>
    <property type="project" value="UniProtKB-SubCell"/>
</dbReference>
<keyword evidence="5" id="KW-1185">Reference proteome</keyword>
<dbReference type="Proteomes" id="UP000001876">
    <property type="component" value="Unassembled WGS sequence"/>
</dbReference>
<evidence type="ECO:0000313" key="5">
    <source>
        <dbReference type="Proteomes" id="UP000001876"/>
    </source>
</evidence>
<dbReference type="KEGG" id="mpp:MICPUCDRAFT_17947"/>
<evidence type="ECO:0000313" key="4">
    <source>
        <dbReference type="EMBL" id="EEH56600.1"/>
    </source>
</evidence>
<name>C1MUB5_MICPC</name>
<proteinExistence type="predicted"/>
<dbReference type="PANTHER" id="PTHR48051:SF1">
    <property type="entry name" value="RAS SUPPRESSOR PROTEIN 1"/>
    <property type="match status" value="1"/>
</dbReference>
<dbReference type="SMART" id="SM00369">
    <property type="entry name" value="LRR_TYP"/>
    <property type="match status" value="3"/>
</dbReference>
<evidence type="ECO:0000256" key="1">
    <source>
        <dbReference type="ARBA" id="ARBA00004430"/>
    </source>
</evidence>
<dbReference type="EMBL" id="GG663740">
    <property type="protein sequence ID" value="EEH56600.1"/>
    <property type="molecule type" value="Genomic_DNA"/>
</dbReference>
<comment type="subcellular location">
    <subcellularLocation>
        <location evidence="1">Cytoplasm</location>
        <location evidence="1">Cytoskeleton</location>
        <location evidence="1">Cilium axoneme</location>
    </subcellularLocation>
</comment>
<evidence type="ECO:0000256" key="3">
    <source>
        <dbReference type="ARBA" id="ARBA00022737"/>
    </source>
</evidence>
<dbReference type="RefSeq" id="XP_003059468.1">
    <property type="nucleotide sequence ID" value="XM_003059422.1"/>
</dbReference>
<protein>
    <submittedName>
        <fullName evidence="4">Predicted protein</fullName>
    </submittedName>
</protein>
<dbReference type="Gene3D" id="3.80.10.10">
    <property type="entry name" value="Ribonuclease Inhibitor"/>
    <property type="match status" value="2"/>
</dbReference>
<feature type="non-terminal residue" evidence="4">
    <location>
        <position position="175"/>
    </location>
</feature>
<organism evidence="5">
    <name type="scientific">Micromonas pusilla (strain CCMP1545)</name>
    <name type="common">Picoplanktonic green alga</name>
    <dbReference type="NCBI Taxonomy" id="564608"/>
    <lineage>
        <taxon>Eukaryota</taxon>
        <taxon>Viridiplantae</taxon>
        <taxon>Chlorophyta</taxon>
        <taxon>Mamiellophyceae</taxon>
        <taxon>Mamiellales</taxon>
        <taxon>Mamiellaceae</taxon>
        <taxon>Micromonas</taxon>
    </lineage>
</organism>
<dbReference type="AlphaFoldDB" id="C1MUB5"/>
<evidence type="ECO:0000256" key="2">
    <source>
        <dbReference type="ARBA" id="ARBA00022614"/>
    </source>
</evidence>
<dbReference type="OrthoDB" id="566279at2759"/>
<keyword evidence="3" id="KW-0677">Repeat</keyword>
<dbReference type="OMA" id="DEIANCK"/>
<dbReference type="PANTHER" id="PTHR48051">
    <property type="match status" value="1"/>
</dbReference>